<dbReference type="PANTHER" id="PTHR48050">
    <property type="entry name" value="STEROL 3-BETA-GLUCOSYLTRANSFERASE"/>
    <property type="match status" value="1"/>
</dbReference>
<dbReference type="EMBL" id="CP015220">
    <property type="protein sequence ID" value="AMY23446.1"/>
    <property type="molecule type" value="Genomic_DNA"/>
</dbReference>
<evidence type="ECO:0000313" key="4">
    <source>
        <dbReference type="Proteomes" id="UP000076038"/>
    </source>
</evidence>
<evidence type="ECO:0000259" key="1">
    <source>
        <dbReference type="Pfam" id="PF03033"/>
    </source>
</evidence>
<dbReference type="GO" id="GO:0008194">
    <property type="term" value="F:UDP-glycosyltransferase activity"/>
    <property type="evidence" value="ECO:0007669"/>
    <property type="project" value="InterPro"/>
</dbReference>
<dbReference type="InterPro" id="IPR002213">
    <property type="entry name" value="UDP_glucos_trans"/>
</dbReference>
<keyword evidence="3" id="KW-0328">Glycosyltransferase</keyword>
<protein>
    <submittedName>
        <fullName evidence="3">Putative glycosyltransferase</fullName>
        <ecNumber evidence="3">2.4.-.-</ecNumber>
    </submittedName>
</protein>
<keyword evidence="4" id="KW-1185">Reference proteome</keyword>
<dbReference type="Pfam" id="PF03033">
    <property type="entry name" value="Glyco_transf_28"/>
    <property type="match status" value="1"/>
</dbReference>
<reference evidence="4" key="2">
    <citation type="submission" date="2016-04" db="EMBL/GenBank/DDBJ databases">
        <title>Complete Genome and Plasmid Sequences for Rhodococcus fascians D188 and Draft Sequences for Rhodococcus spp. Isolates PBTS 1 and PBTS 2.</title>
        <authorList>
            <person name="Stamer R."/>
            <person name="Vereecke D."/>
            <person name="Zhang Y."/>
            <person name="Schilkey F."/>
            <person name="Devitt N."/>
            <person name="Randall J."/>
        </authorList>
    </citation>
    <scope>NUCLEOTIDE SEQUENCE [LARGE SCALE GENOMIC DNA]</scope>
    <source>
        <strain evidence="4">PBTS2</strain>
    </source>
</reference>
<dbReference type="InterPro" id="IPR010610">
    <property type="entry name" value="EryCIII-like_C"/>
</dbReference>
<dbReference type="EC" id="2.4.-.-" evidence="3"/>
<dbReference type="Proteomes" id="UP000076038">
    <property type="component" value="Chromosome"/>
</dbReference>
<dbReference type="InterPro" id="IPR004276">
    <property type="entry name" value="GlycoTrans_28_N"/>
</dbReference>
<dbReference type="KEGG" id="rhs:A3Q41_02144"/>
<reference evidence="3 4" key="1">
    <citation type="journal article" date="2016" name="Genome Announc.">
        <title>Complete Genome and Plasmid Sequences for Rhodococcus fascians D188 and Draft Sequences for Rhodococcus Isolates PBTS 1 and PBTS 2.</title>
        <authorList>
            <person name="Stamler R.A."/>
            <person name="Vereecke D."/>
            <person name="Zhang Y."/>
            <person name="Schilkey F."/>
            <person name="Devitt N."/>
            <person name="Randall J.J."/>
        </authorList>
    </citation>
    <scope>NUCLEOTIDE SEQUENCE [LARGE SCALE GENOMIC DNA]</scope>
    <source>
        <strain evidence="3 4">PBTS2</strain>
    </source>
</reference>
<gene>
    <name evidence="3" type="ORF">A3Q41_02144</name>
</gene>
<dbReference type="FunFam" id="3.40.50.2000:FF:000009">
    <property type="entry name" value="Sterol 3-beta-glucosyltransferase UGT80A2"/>
    <property type="match status" value="1"/>
</dbReference>
<name>A0A143QKY2_RHOFA</name>
<evidence type="ECO:0000259" key="2">
    <source>
        <dbReference type="Pfam" id="PF06722"/>
    </source>
</evidence>
<dbReference type="SUPFAM" id="SSF53756">
    <property type="entry name" value="UDP-Glycosyltransferase/glycogen phosphorylase"/>
    <property type="match status" value="1"/>
</dbReference>
<dbReference type="PATRIC" id="fig|1653479.3.peg.2169"/>
<dbReference type="GO" id="GO:0033072">
    <property type="term" value="P:vancomycin biosynthetic process"/>
    <property type="evidence" value="ECO:0007669"/>
    <property type="project" value="UniProtKB-ARBA"/>
</dbReference>
<dbReference type="GO" id="GO:0016758">
    <property type="term" value="F:hexosyltransferase activity"/>
    <property type="evidence" value="ECO:0007669"/>
    <property type="project" value="InterPro"/>
</dbReference>
<dbReference type="InterPro" id="IPR050426">
    <property type="entry name" value="Glycosyltransferase_28"/>
</dbReference>
<organism evidence="3 4">
    <name type="scientific">Rhodococcoides fascians</name>
    <name type="common">Rhodococcus fascians</name>
    <dbReference type="NCBI Taxonomy" id="1828"/>
    <lineage>
        <taxon>Bacteria</taxon>
        <taxon>Bacillati</taxon>
        <taxon>Actinomycetota</taxon>
        <taxon>Actinomycetes</taxon>
        <taxon>Mycobacteriales</taxon>
        <taxon>Nocardiaceae</taxon>
        <taxon>Rhodococcoides</taxon>
    </lineage>
</organism>
<dbReference type="CDD" id="cd03784">
    <property type="entry name" value="GT1_Gtf-like"/>
    <property type="match status" value="1"/>
</dbReference>
<feature type="domain" description="Erythromycin biosynthesis protein CIII-like C-terminal" evidence="2">
    <location>
        <begin position="328"/>
        <end position="417"/>
    </location>
</feature>
<proteinExistence type="predicted"/>
<dbReference type="GO" id="GO:0005975">
    <property type="term" value="P:carbohydrate metabolic process"/>
    <property type="evidence" value="ECO:0007669"/>
    <property type="project" value="InterPro"/>
</dbReference>
<accession>A0A143QKY2</accession>
<dbReference type="Gene3D" id="3.40.50.2000">
    <property type="entry name" value="Glycogen Phosphorylase B"/>
    <property type="match status" value="2"/>
</dbReference>
<keyword evidence="3" id="KW-0808">Transferase</keyword>
<sequence length="452" mass="48563">MVLCSAIPRYGAILGGEQVKIAFAINGTRGDVQPAVVLAAALTARGHEVSVGVPPNLVEFARGCGLEATALGTDTRTHMKMVTEARAEAGRNPLRQIRAVAQLRDLGYSELITDLDDIGAGADAIVTGFTTEQMTLAYAERAGIPLISLHHAPVRRNTVHGPLPSLQLEGAHTVRTQWWLFDRLFGLMTRRRDALLRERLGCAPALRSPAAQLAAAPGIEIQAYDPLFAVRNDPVWDADAALRPRPVVGFLELPARLRLGLDEMHSTEELSDWFDAGDPPVYVGFGSMPVRDPAKMIDAAVTATRRLGRRLLLCTGWNDLPTDSLAGEDIRIVRAVDHDAVFGRCAAIVHHGGAGTTAAAVRSGTPSVICWYGSDQPFWGRELERLGVGATLPARRLDADRLTDALTRVLDLRGSHATVSAATQLITGDVALARAVEHIETCMTSGRVGQSR</sequence>
<dbReference type="PANTHER" id="PTHR48050:SF13">
    <property type="entry name" value="STEROL 3-BETA-GLUCOSYLTRANSFERASE UGT80A2"/>
    <property type="match status" value="1"/>
</dbReference>
<feature type="domain" description="Glycosyltransferase family 28 N-terminal" evidence="1">
    <location>
        <begin position="21"/>
        <end position="100"/>
    </location>
</feature>
<dbReference type="AlphaFoldDB" id="A0A143QKY2"/>
<evidence type="ECO:0000313" key="3">
    <source>
        <dbReference type="EMBL" id="AMY23446.1"/>
    </source>
</evidence>
<dbReference type="Pfam" id="PF06722">
    <property type="entry name" value="EryCIII-like_C"/>
    <property type="match status" value="1"/>
</dbReference>